<comment type="caution">
    <text evidence="2">The sequence shown here is derived from an EMBL/GenBank/DDBJ whole genome shotgun (WGS) entry which is preliminary data.</text>
</comment>
<dbReference type="EMBL" id="JALP01000053">
    <property type="protein sequence ID" value="THG91714.1"/>
    <property type="molecule type" value="Genomic_DNA"/>
</dbReference>
<dbReference type="Proteomes" id="UP000002754">
    <property type="component" value="Unassembled WGS sequence"/>
</dbReference>
<evidence type="ECO:0000313" key="2">
    <source>
        <dbReference type="EMBL" id="KGA97338.1"/>
    </source>
</evidence>
<gene>
    <name evidence="3" type="ORF">AJ85_02920</name>
    <name evidence="2" type="ORF">BALCAV_0211065</name>
</gene>
<dbReference type="RefSeq" id="WP_003321233.1">
    <property type="nucleotide sequence ID" value="NZ_ALPT02000032.1"/>
</dbReference>
<evidence type="ECO:0000313" key="4">
    <source>
        <dbReference type="Proteomes" id="UP000002754"/>
    </source>
</evidence>
<sequence>MSWNELMWGNRKESGQEVTETRCSGVALFRNIARNSLVKIYLHSTTPIEGYFVEVKDGEVLLYDFNQSVHSVITVCAHSVIAVKVTDQNRVPKKERIPKRQKKVHSPLLFI</sequence>
<feature type="compositionally biased region" description="Basic residues" evidence="1">
    <location>
        <begin position="96"/>
        <end position="105"/>
    </location>
</feature>
<dbReference type="Proteomes" id="UP000297014">
    <property type="component" value="Unassembled WGS sequence"/>
</dbReference>
<dbReference type="AlphaFoldDB" id="A0A094WN04"/>
<accession>A0A094WN04</accession>
<evidence type="ECO:0000256" key="1">
    <source>
        <dbReference type="SAM" id="MobiDB-lite"/>
    </source>
</evidence>
<protein>
    <submittedName>
        <fullName evidence="2">Uncharacterized protein</fullName>
    </submittedName>
</protein>
<dbReference type="eggNOG" id="ENOG5030ESE">
    <property type="taxonomic scope" value="Bacteria"/>
</dbReference>
<reference evidence="3 5" key="2">
    <citation type="submission" date="2014-01" db="EMBL/GenBank/DDBJ databases">
        <title>Draft genome sequencing of Bacillus alcalophilus CGMCC 1.3604.</title>
        <authorList>
            <person name="Yang J."/>
            <person name="Diao L."/>
            <person name="Yang S."/>
        </authorList>
    </citation>
    <scope>NUCLEOTIDE SEQUENCE [LARGE SCALE GENOMIC DNA]</scope>
    <source>
        <strain evidence="3 5">CGMCC 1.3604</strain>
    </source>
</reference>
<proteinExistence type="predicted"/>
<name>A0A094WN04_ALKAL</name>
<evidence type="ECO:0000313" key="3">
    <source>
        <dbReference type="EMBL" id="THG91714.1"/>
    </source>
</evidence>
<evidence type="ECO:0000313" key="5">
    <source>
        <dbReference type="Proteomes" id="UP000297014"/>
    </source>
</evidence>
<keyword evidence="4" id="KW-1185">Reference proteome</keyword>
<reference evidence="2 4" key="1">
    <citation type="journal article" date="2014" name="Genome Announc.">
        <title>Draft Genome Sequence of Bacillus alcalophilus AV1934, a Classic Alkaliphile Isolated from Human Feces in 1934.</title>
        <authorList>
            <person name="Attie O."/>
            <person name="Jayaprakash A."/>
            <person name="Shah H."/>
            <person name="Paulsen I.T."/>
            <person name="Morino M."/>
            <person name="Takahashi Y."/>
            <person name="Narumi I."/>
            <person name="Sachidanandam R."/>
            <person name="Satoh K."/>
            <person name="Ito M."/>
            <person name="Krulwich T.A."/>
        </authorList>
    </citation>
    <scope>NUCLEOTIDE SEQUENCE [LARGE SCALE GENOMIC DNA]</scope>
    <source>
        <strain evidence="2 4">AV1934</strain>
    </source>
</reference>
<organism evidence="2 4">
    <name type="scientific">Alkalihalobacillus alcalophilus ATCC 27647 = CGMCC 1.3604</name>
    <dbReference type="NCBI Taxonomy" id="1218173"/>
    <lineage>
        <taxon>Bacteria</taxon>
        <taxon>Bacillati</taxon>
        <taxon>Bacillota</taxon>
        <taxon>Bacilli</taxon>
        <taxon>Bacillales</taxon>
        <taxon>Bacillaceae</taxon>
        <taxon>Alkalihalobacillus</taxon>
    </lineage>
</organism>
<dbReference type="EMBL" id="ALPT02000032">
    <property type="protein sequence ID" value="KGA97338.1"/>
    <property type="molecule type" value="Genomic_DNA"/>
</dbReference>
<feature type="region of interest" description="Disordered" evidence="1">
    <location>
        <begin position="92"/>
        <end position="111"/>
    </location>
</feature>